<dbReference type="AlphaFoldDB" id="A0A9W8IHJ7"/>
<feature type="transmembrane region" description="Helical" evidence="1">
    <location>
        <begin position="455"/>
        <end position="473"/>
    </location>
</feature>
<name>A0A9W8IHJ7_9FUNG</name>
<evidence type="ECO:0000313" key="3">
    <source>
        <dbReference type="Proteomes" id="UP001140074"/>
    </source>
</evidence>
<sequence>MTQTVSLEVGGLSGPAYILAWQEPFAYEAKVYASLSPDFPSDMNLFFESAQLLWHIEPQPIGKKYPSFRNRVRVQIPSQLRFTPSLHQVLYAHIFIQKAGQFNPHPDFSDPHLISSRIPLVQWSVSTSKLVDTKLLVVPDEERAWELLGINSAAWAIVLENNVYSSNDIPSYLQVTYGSKDTATYNPPLLPNTFTKAQPKGKALATIKDKQLTVDVYQQAIDVELELLGIRQGWVTAKTGLVDYLGSKKPVLVRKTIPDPSNPEQNMTRPRVEWVKGDDLAIFGPAMYISVPLIFYTLVCIALICAQIPAFIRLLVHLLSTPVTRWIGVSRATVSIMLSAQALSALSSIATYGTFGFIGVLLMPGLAITALIAANLDDMVFAPWTVLLRLISKICRRKASPDVARSSSAQQLALSAKGQTEFDSAETSTTSNSYFRRPEAITAIRRSVDRVAMRWIHLLSIPIIAVIALYILVLQEDKLLSLGFVRNVVARSTRIFFFVAWLPQIIVNYRAKSGSLTPVMYNFLELGSSVLLAALGYLTGHAKAMDVIVCIPMGVCHVIIIMQRIMYFKRAKQE</sequence>
<feature type="transmembrane region" description="Helical" evidence="1">
    <location>
        <begin position="328"/>
        <end position="349"/>
    </location>
</feature>
<gene>
    <name evidence="2" type="ORF">GGH94_005917</name>
</gene>
<feature type="transmembrane region" description="Helical" evidence="1">
    <location>
        <begin position="488"/>
        <end position="507"/>
    </location>
</feature>
<accession>A0A9W8IHJ7</accession>
<feature type="transmembrane region" description="Helical" evidence="1">
    <location>
        <begin position="293"/>
        <end position="316"/>
    </location>
</feature>
<protein>
    <recommendedName>
        <fullName evidence="4">Cleft lip and palate transmembrane 1</fullName>
    </recommendedName>
</protein>
<proteinExistence type="predicted"/>
<evidence type="ECO:0000256" key="1">
    <source>
        <dbReference type="SAM" id="Phobius"/>
    </source>
</evidence>
<keyword evidence="3" id="KW-1185">Reference proteome</keyword>
<dbReference type="EMBL" id="JANBUY010000355">
    <property type="protein sequence ID" value="KAJ2859776.1"/>
    <property type="molecule type" value="Genomic_DNA"/>
</dbReference>
<keyword evidence="1" id="KW-0812">Transmembrane</keyword>
<feature type="transmembrane region" description="Helical" evidence="1">
    <location>
        <begin position="544"/>
        <end position="562"/>
    </location>
</feature>
<evidence type="ECO:0000313" key="2">
    <source>
        <dbReference type="EMBL" id="KAJ2859776.1"/>
    </source>
</evidence>
<keyword evidence="1" id="KW-0472">Membrane</keyword>
<dbReference type="Gene3D" id="1.20.1280.290">
    <property type="match status" value="1"/>
</dbReference>
<comment type="caution">
    <text evidence="2">The sequence shown here is derived from an EMBL/GenBank/DDBJ whole genome shotgun (WGS) entry which is preliminary data.</text>
</comment>
<feature type="transmembrane region" description="Helical" evidence="1">
    <location>
        <begin position="519"/>
        <end position="538"/>
    </location>
</feature>
<dbReference type="Proteomes" id="UP001140074">
    <property type="component" value="Unassembled WGS sequence"/>
</dbReference>
<evidence type="ECO:0008006" key="4">
    <source>
        <dbReference type="Google" id="ProtNLM"/>
    </source>
</evidence>
<reference evidence="2" key="1">
    <citation type="submission" date="2022-07" db="EMBL/GenBank/DDBJ databases">
        <title>Phylogenomic reconstructions and comparative analyses of Kickxellomycotina fungi.</title>
        <authorList>
            <person name="Reynolds N.K."/>
            <person name="Stajich J.E."/>
            <person name="Barry K."/>
            <person name="Grigoriev I.V."/>
            <person name="Crous P."/>
            <person name="Smith M.E."/>
        </authorList>
    </citation>
    <scope>NUCLEOTIDE SEQUENCE</scope>
    <source>
        <strain evidence="2">RSA 476</strain>
    </source>
</reference>
<keyword evidence="1" id="KW-1133">Transmembrane helix</keyword>
<feature type="transmembrane region" description="Helical" evidence="1">
    <location>
        <begin position="355"/>
        <end position="374"/>
    </location>
</feature>
<organism evidence="2 3">
    <name type="scientific">Coemansia aciculifera</name>
    <dbReference type="NCBI Taxonomy" id="417176"/>
    <lineage>
        <taxon>Eukaryota</taxon>
        <taxon>Fungi</taxon>
        <taxon>Fungi incertae sedis</taxon>
        <taxon>Zoopagomycota</taxon>
        <taxon>Kickxellomycotina</taxon>
        <taxon>Kickxellomycetes</taxon>
        <taxon>Kickxellales</taxon>
        <taxon>Kickxellaceae</taxon>
        <taxon>Coemansia</taxon>
    </lineage>
</organism>